<evidence type="ECO:0000313" key="3">
    <source>
        <dbReference type="Proteomes" id="UP000664277"/>
    </source>
</evidence>
<feature type="transmembrane region" description="Helical" evidence="1">
    <location>
        <begin position="102"/>
        <end position="126"/>
    </location>
</feature>
<dbReference type="PANTHER" id="PTHR44216">
    <property type="entry name" value="PROTEIN O-MANNOSYL-TRANSFERASE TMTC2"/>
    <property type="match status" value="1"/>
</dbReference>
<feature type="transmembrane region" description="Helical" evidence="1">
    <location>
        <begin position="380"/>
        <end position="398"/>
    </location>
</feature>
<feature type="transmembrane region" description="Helical" evidence="1">
    <location>
        <begin position="12"/>
        <end position="34"/>
    </location>
</feature>
<evidence type="ECO:0000313" key="2">
    <source>
        <dbReference type="EMBL" id="MBN8660067.1"/>
    </source>
</evidence>
<evidence type="ECO:0000256" key="1">
    <source>
        <dbReference type="SAM" id="Phobius"/>
    </source>
</evidence>
<comment type="caution">
    <text evidence="2">The sequence shown here is derived from an EMBL/GenBank/DDBJ whole genome shotgun (WGS) entry which is preliminary data.</text>
</comment>
<dbReference type="AlphaFoldDB" id="A0A8J7P9R2"/>
<feature type="transmembrane region" description="Helical" evidence="1">
    <location>
        <begin position="326"/>
        <end position="349"/>
    </location>
</feature>
<feature type="transmembrane region" description="Helical" evidence="1">
    <location>
        <begin position="355"/>
        <end position="373"/>
    </location>
</feature>
<sequence>MVPKVSAPISKARTILSLVWLHLIWLALLSYLVWAPTIAPYFLSDDFLHLNYLYRVCHGEPWLLLDNFKYTWLEDRSFFNFFRPLVEVSLAFDYFIGKGSPLVFHTTAVLLHFSNSILVYFIACLLTKTNRIYALIAASLFAVAANHCETVAWILSRSDLLVTFFYLASIFAFIQAETQLDQKERYWTVCRIGSALALILSLLCKEAAISLPFVLLAFSLSRGTARKNAKFHIINMLLAAFYLVWRSFSIGSLYGGYSGSLGQLLSSSLGTRWFESEALFQIFHPFNLAYFDKTHVIRLVSRITWLALGLCVLINIRRLEEKQATLLFLLFWTVFSLLPSLQILGVNAYMSGSRIVYLSAAPFMILLALMLEIKQSRFSATIYRAALLSLFLTMTWAARVNNQAWLEAGRSIEKLQHQLLLLIEAAKGSKVVVFDLPQNIKGAHCFAYQGILSGMLKPPLTACDLSKQVIALDFQPLFDGFVDCNSLQNALQQREKYKVYRYDRKAEKFVPYEKLLPSQENQEYRESKNIQGIYQASKDEDNSFTSLFYDLKGQCDLNSALALSLAQLKVKQKTSLYFAWPNDPDHDYSAAFLPLKPEEKKDLVYMPISDYRNWLASESLSLLRLTMPKEIYETKAKPAVTLQTLSAISPRLLAAEADNAHLNRIYFTKEYSQKEGSLDFDATALTIDCDALVLEVGTKYVAFNHYTRLSRDDKPIKKALKKVRLPGKKGRYIIKDSDFPEKGWYQLRLLPLKDGKPCALSSNIVIVYKD</sequence>
<dbReference type="GO" id="GO:0000030">
    <property type="term" value="F:mannosyltransferase activity"/>
    <property type="evidence" value="ECO:0007669"/>
    <property type="project" value="TreeGrafter"/>
</dbReference>
<keyword evidence="1" id="KW-0812">Transmembrane</keyword>
<reference evidence="2" key="1">
    <citation type="submission" date="2021-02" db="EMBL/GenBank/DDBJ databases">
        <title>Genome-Resolved Metagenomics of a Microbial Community Performing Photosynthetic Biological Nutrient Removal.</title>
        <authorList>
            <person name="Mcdaniel E.A."/>
        </authorList>
    </citation>
    <scope>NUCLEOTIDE SEQUENCE</scope>
    <source>
        <strain evidence="2">UWPOB_OBS1</strain>
    </source>
</reference>
<name>A0A8J7P9R2_9BACT</name>
<dbReference type="Proteomes" id="UP000664277">
    <property type="component" value="Unassembled WGS sequence"/>
</dbReference>
<dbReference type="PANTHER" id="PTHR44216:SF3">
    <property type="entry name" value="PROTEIN O-MANNOSYL-TRANSFERASE TMTC2"/>
    <property type="match status" value="1"/>
</dbReference>
<accession>A0A8J7P9R2</accession>
<proteinExistence type="predicted"/>
<gene>
    <name evidence="2" type="ORF">J0M35_06860</name>
</gene>
<keyword evidence="1" id="KW-1133">Transmembrane helix</keyword>
<protein>
    <recommendedName>
        <fullName evidence="4">Glycosyltransferase RgtA/B/C/D-like domain-containing protein</fullName>
    </recommendedName>
</protein>
<dbReference type="EMBL" id="JAFLCK010000007">
    <property type="protein sequence ID" value="MBN8660067.1"/>
    <property type="molecule type" value="Genomic_DNA"/>
</dbReference>
<dbReference type="GO" id="GO:0035269">
    <property type="term" value="P:protein O-linked glycosylation via mannose"/>
    <property type="evidence" value="ECO:0007669"/>
    <property type="project" value="TreeGrafter"/>
</dbReference>
<feature type="transmembrane region" description="Helical" evidence="1">
    <location>
        <begin position="295"/>
        <end position="314"/>
    </location>
</feature>
<evidence type="ECO:0008006" key="4">
    <source>
        <dbReference type="Google" id="ProtNLM"/>
    </source>
</evidence>
<keyword evidence="1" id="KW-0472">Membrane</keyword>
<dbReference type="InterPro" id="IPR052384">
    <property type="entry name" value="TMTC_O-mannosyltransferase"/>
</dbReference>
<organism evidence="2 3">
    <name type="scientific">Candidatus Obscuribacter phosphatis</name>
    <dbReference type="NCBI Taxonomy" id="1906157"/>
    <lineage>
        <taxon>Bacteria</taxon>
        <taxon>Bacillati</taxon>
        <taxon>Candidatus Melainabacteria</taxon>
        <taxon>Candidatus Obscuribacterales</taxon>
        <taxon>Candidatus Obscuribacteraceae</taxon>
        <taxon>Candidatus Obscuribacter</taxon>
    </lineage>
</organism>
<feature type="transmembrane region" description="Helical" evidence="1">
    <location>
        <begin position="237"/>
        <end position="257"/>
    </location>
</feature>
<feature type="transmembrane region" description="Helical" evidence="1">
    <location>
        <begin position="133"/>
        <end position="154"/>
    </location>
</feature>